<reference evidence="3" key="1">
    <citation type="journal article" date="2019" name="Int. J. Syst. Evol. Microbiol.">
        <title>The Global Catalogue of Microorganisms (GCM) 10K type strain sequencing project: providing services to taxonomists for standard genome sequencing and annotation.</title>
        <authorList>
            <consortium name="The Broad Institute Genomics Platform"/>
            <consortium name="The Broad Institute Genome Sequencing Center for Infectious Disease"/>
            <person name="Wu L."/>
            <person name="Ma J."/>
        </authorList>
    </citation>
    <scope>NUCLEOTIDE SEQUENCE [LARGE SCALE GENOMIC DNA]</scope>
    <source>
        <strain evidence="3">NBRC 111368</strain>
    </source>
</reference>
<keyword evidence="1" id="KW-0812">Transmembrane</keyword>
<organism evidence="2 3">
    <name type="scientific">Sulfitobacter profundi</name>
    <dbReference type="NCBI Taxonomy" id="2679961"/>
    <lineage>
        <taxon>Bacteria</taxon>
        <taxon>Pseudomonadati</taxon>
        <taxon>Pseudomonadota</taxon>
        <taxon>Alphaproteobacteria</taxon>
        <taxon>Rhodobacterales</taxon>
        <taxon>Roseobacteraceae</taxon>
        <taxon>Sulfitobacter</taxon>
    </lineage>
</organism>
<name>A0ABW1Z2Y3_9RHOB</name>
<dbReference type="Proteomes" id="UP001596403">
    <property type="component" value="Unassembled WGS sequence"/>
</dbReference>
<evidence type="ECO:0000313" key="2">
    <source>
        <dbReference type="EMBL" id="MFC6642458.1"/>
    </source>
</evidence>
<keyword evidence="3" id="KW-1185">Reference proteome</keyword>
<dbReference type="RefSeq" id="WP_132445114.1">
    <property type="nucleotide sequence ID" value="NZ_JBHSWA010000001.1"/>
</dbReference>
<keyword evidence="1" id="KW-1133">Transmembrane helix</keyword>
<evidence type="ECO:0000313" key="3">
    <source>
        <dbReference type="Proteomes" id="UP001596403"/>
    </source>
</evidence>
<accession>A0ABW1Z2Y3</accession>
<evidence type="ECO:0000256" key="1">
    <source>
        <dbReference type="SAM" id="Phobius"/>
    </source>
</evidence>
<keyword evidence="1" id="KW-0472">Membrane</keyword>
<feature type="transmembrane region" description="Helical" evidence="1">
    <location>
        <begin position="20"/>
        <end position="37"/>
    </location>
</feature>
<dbReference type="EMBL" id="JBHSWA010000001">
    <property type="protein sequence ID" value="MFC6642458.1"/>
    <property type="molecule type" value="Genomic_DNA"/>
</dbReference>
<protein>
    <submittedName>
        <fullName evidence="2">Uncharacterized protein</fullName>
    </submittedName>
</protein>
<gene>
    <name evidence="2" type="ORF">ACFQAU_12885</name>
</gene>
<proteinExistence type="predicted"/>
<comment type="caution">
    <text evidence="2">The sequence shown here is derived from an EMBL/GenBank/DDBJ whole genome shotgun (WGS) entry which is preliminary data.</text>
</comment>
<sequence>MTHVPTPGAVSRPQSGNLSMLARHIAFGLFAVLIYLGPAPGQIFGSHSPWLREWVMFSGVGVGIPNGRFVVRHEDGAETMHTPLEAADIEQYPLILHYLFENRIFATEHFAHFAAPLCATAPETSSVRFEGSVGTRQGWQALKIENICASSEGKKP</sequence>